<keyword evidence="3" id="KW-0813">Transport</keyword>
<dbReference type="PANTHER" id="PTHR43271">
    <property type="entry name" value="BLL2771 PROTEIN"/>
    <property type="match status" value="1"/>
</dbReference>
<evidence type="ECO:0000313" key="11">
    <source>
        <dbReference type="Proteomes" id="UP001162802"/>
    </source>
</evidence>
<feature type="transmembrane region" description="Helical" evidence="8">
    <location>
        <begin position="12"/>
        <end position="32"/>
    </location>
</feature>
<organism evidence="10 11">
    <name type="scientific">Novosphingobium mangrovi</name>
    <name type="common">ex Hu et al. 2023</name>
    <dbReference type="NCBI Taxonomy" id="2930094"/>
    <lineage>
        <taxon>Bacteria</taxon>
        <taxon>Pseudomonadati</taxon>
        <taxon>Pseudomonadota</taxon>
        <taxon>Alphaproteobacteria</taxon>
        <taxon>Sphingomonadales</taxon>
        <taxon>Sphingomonadaceae</taxon>
        <taxon>Novosphingobium</taxon>
    </lineage>
</organism>
<dbReference type="PROSITE" id="PS00216">
    <property type="entry name" value="SUGAR_TRANSPORT_1"/>
    <property type="match status" value="1"/>
</dbReference>
<keyword evidence="6 8" id="KW-1133">Transmembrane helix</keyword>
<evidence type="ECO:0000256" key="3">
    <source>
        <dbReference type="ARBA" id="ARBA00022448"/>
    </source>
</evidence>
<evidence type="ECO:0000256" key="4">
    <source>
        <dbReference type="ARBA" id="ARBA00022475"/>
    </source>
</evidence>
<gene>
    <name evidence="10" type="ORF">MTR65_13465</name>
</gene>
<feature type="transmembrane region" description="Helical" evidence="8">
    <location>
        <begin position="370"/>
        <end position="392"/>
    </location>
</feature>
<dbReference type="SUPFAM" id="SSF103473">
    <property type="entry name" value="MFS general substrate transporter"/>
    <property type="match status" value="1"/>
</dbReference>
<reference evidence="10" key="1">
    <citation type="submission" date="2022-03" db="EMBL/GenBank/DDBJ databases">
        <title>Identification of a novel bacterium isolated from mangrove sediments.</title>
        <authorList>
            <person name="Pan X."/>
        </authorList>
    </citation>
    <scope>NUCLEOTIDE SEQUENCE</scope>
    <source>
        <strain evidence="10">B2637</strain>
    </source>
</reference>
<feature type="transmembrane region" description="Helical" evidence="8">
    <location>
        <begin position="52"/>
        <end position="70"/>
    </location>
</feature>
<feature type="transmembrane region" description="Helical" evidence="8">
    <location>
        <begin position="256"/>
        <end position="274"/>
    </location>
</feature>
<comment type="subcellular location">
    <subcellularLocation>
        <location evidence="1">Cell membrane</location>
        <topology evidence="1">Multi-pass membrane protein</topology>
    </subcellularLocation>
</comment>
<keyword evidence="7 8" id="KW-0472">Membrane</keyword>
<dbReference type="InterPro" id="IPR011701">
    <property type="entry name" value="MFS"/>
</dbReference>
<dbReference type="Proteomes" id="UP001162802">
    <property type="component" value="Unassembled WGS sequence"/>
</dbReference>
<dbReference type="RefSeq" id="WP_243801038.1">
    <property type="nucleotide sequence ID" value="NZ_JALHAT010000024.1"/>
</dbReference>
<feature type="transmembrane region" description="Helical" evidence="8">
    <location>
        <begin position="140"/>
        <end position="159"/>
    </location>
</feature>
<dbReference type="CDD" id="cd17324">
    <property type="entry name" value="MFS_NepI_like"/>
    <property type="match status" value="1"/>
</dbReference>
<dbReference type="PROSITE" id="PS50850">
    <property type="entry name" value="MFS"/>
    <property type="match status" value="1"/>
</dbReference>
<feature type="transmembrane region" description="Helical" evidence="8">
    <location>
        <begin position="311"/>
        <end position="331"/>
    </location>
</feature>
<evidence type="ECO:0000313" key="10">
    <source>
        <dbReference type="EMBL" id="MCJ1961698.1"/>
    </source>
</evidence>
<proteinExistence type="inferred from homology"/>
<evidence type="ECO:0000256" key="6">
    <source>
        <dbReference type="ARBA" id="ARBA00022989"/>
    </source>
</evidence>
<name>A0ABT0AES1_9SPHN</name>
<feature type="transmembrane region" description="Helical" evidence="8">
    <location>
        <begin position="107"/>
        <end position="128"/>
    </location>
</feature>
<feature type="transmembrane region" description="Helical" evidence="8">
    <location>
        <begin position="343"/>
        <end position="364"/>
    </location>
</feature>
<keyword evidence="4" id="KW-1003">Cell membrane</keyword>
<evidence type="ECO:0000256" key="5">
    <source>
        <dbReference type="ARBA" id="ARBA00022692"/>
    </source>
</evidence>
<feature type="transmembrane region" description="Helical" evidence="8">
    <location>
        <begin position="210"/>
        <end position="236"/>
    </location>
</feature>
<evidence type="ECO:0000256" key="7">
    <source>
        <dbReference type="ARBA" id="ARBA00023136"/>
    </source>
</evidence>
<dbReference type="InterPro" id="IPR036259">
    <property type="entry name" value="MFS_trans_sf"/>
</dbReference>
<feature type="transmembrane region" description="Helical" evidence="8">
    <location>
        <begin position="82"/>
        <end position="101"/>
    </location>
</feature>
<dbReference type="PANTHER" id="PTHR43271:SF1">
    <property type="entry name" value="INNER MEMBRANE TRANSPORT PROTEIN YNFM"/>
    <property type="match status" value="1"/>
</dbReference>
<comment type="caution">
    <text evidence="10">The sequence shown here is derived from an EMBL/GenBank/DDBJ whole genome shotgun (WGS) entry which is preliminary data.</text>
</comment>
<keyword evidence="11" id="KW-1185">Reference proteome</keyword>
<feature type="transmembrane region" description="Helical" evidence="8">
    <location>
        <begin position="171"/>
        <end position="190"/>
    </location>
</feature>
<comment type="similarity">
    <text evidence="2">Belongs to the major facilitator superfamily.</text>
</comment>
<dbReference type="InterPro" id="IPR020846">
    <property type="entry name" value="MFS_dom"/>
</dbReference>
<evidence type="ECO:0000256" key="8">
    <source>
        <dbReference type="SAM" id="Phobius"/>
    </source>
</evidence>
<feature type="domain" description="Major facilitator superfamily (MFS) profile" evidence="9">
    <location>
        <begin position="12"/>
        <end position="395"/>
    </location>
</feature>
<evidence type="ECO:0000256" key="2">
    <source>
        <dbReference type="ARBA" id="ARBA00008335"/>
    </source>
</evidence>
<evidence type="ECO:0000256" key="1">
    <source>
        <dbReference type="ARBA" id="ARBA00004651"/>
    </source>
</evidence>
<dbReference type="Gene3D" id="1.20.1250.20">
    <property type="entry name" value="MFS general substrate transporter like domains"/>
    <property type="match status" value="1"/>
</dbReference>
<dbReference type="EMBL" id="JALHAT010000024">
    <property type="protein sequence ID" value="MCJ1961698.1"/>
    <property type="molecule type" value="Genomic_DNA"/>
</dbReference>
<keyword evidence="5 8" id="KW-0812">Transmembrane</keyword>
<sequence length="411" mass="42798">MTEAKISPGTGAYRRLCAAMLFAGLSTFALLYCTQPLLPQFSADYGLNAEEASLAVSLATGPMAFVLLVAGMISERIGRRGMMIGSLLGAAVLTAPLGLLPGWHSLLALRLVCGIALAGVPAVAMAYISEEVEDAAVGRAMGLYIAGSAVGGMSGRLLVSVLAEWWGWRTALGATGLAALALALVFWRILPHSRQFTPRRQSLTGYAKGFVGLFADTALPWLFLVAFLLMGAFISVYNYAGYRLLAAPYALSQGEVGLIFLLYLLGSASSALAGHVSGKLGPRRALWPPLVLFLIGIALTCAQALPLVIAGIGVVTVAFFAAHAVASSWVGRRAREARAQGTASYLFGYYMGSSVLGSAGGYAWTHASWGGVALFAASLITLALAISVRLAFVQPLAPTVSGVPKPPINAE</sequence>
<accession>A0ABT0AES1</accession>
<protein>
    <submittedName>
        <fullName evidence="10">MFS transporter</fullName>
    </submittedName>
</protein>
<dbReference type="InterPro" id="IPR005829">
    <property type="entry name" value="Sugar_transporter_CS"/>
</dbReference>
<dbReference type="Pfam" id="PF07690">
    <property type="entry name" value="MFS_1"/>
    <property type="match status" value="1"/>
</dbReference>
<feature type="transmembrane region" description="Helical" evidence="8">
    <location>
        <begin position="286"/>
        <end position="305"/>
    </location>
</feature>
<evidence type="ECO:0000259" key="9">
    <source>
        <dbReference type="PROSITE" id="PS50850"/>
    </source>
</evidence>